<dbReference type="InterPro" id="IPR008964">
    <property type="entry name" value="Invasin/intimin_cell_adhesion"/>
</dbReference>
<dbReference type="AlphaFoldDB" id="A0A383B6C8"/>
<proteinExistence type="predicted"/>
<gene>
    <name evidence="1" type="ORF">METZ01_LOCUS468163</name>
</gene>
<accession>A0A383B6C8</accession>
<feature type="non-terminal residue" evidence="1">
    <location>
        <position position="247"/>
    </location>
</feature>
<reference evidence="1" key="1">
    <citation type="submission" date="2018-05" db="EMBL/GenBank/DDBJ databases">
        <authorList>
            <person name="Lanie J.A."/>
            <person name="Ng W.-L."/>
            <person name="Kazmierczak K.M."/>
            <person name="Andrzejewski T.M."/>
            <person name="Davidsen T.M."/>
            <person name="Wayne K.J."/>
            <person name="Tettelin H."/>
            <person name="Glass J.I."/>
            <person name="Rusch D."/>
            <person name="Podicherti R."/>
            <person name="Tsui H.-C.T."/>
            <person name="Winkler M.E."/>
        </authorList>
    </citation>
    <scope>NUCLEOTIDE SEQUENCE</scope>
</reference>
<sequence length="247" mass="24797">MEANATSGLGLTFTSSDSGIATISGNVVTLLGGGTAQITAKQQGNAIYAGAADVTQTLTVQDDTQQAQTITWTQSLSGKRFGDADVTLTAPASSTGAITYASSDTAVGTIVSGNKLKITGSGAITVTATQAGGSINSQEWQAVSLPKSFTIAKSTQIIVHPSTGVVLPNLSKSVGDFDFDPYAMSFDPVSNAPTGLAITYSSSNANVATIVSGKVHIVAVGTVTITASQAGTSGYDAATNKTFTVTV</sequence>
<dbReference type="EMBL" id="UINC01197696">
    <property type="protein sequence ID" value="SVE15309.1"/>
    <property type="molecule type" value="Genomic_DNA"/>
</dbReference>
<protein>
    <recommendedName>
        <fullName evidence="2">BIG2 domain-containing protein</fullName>
    </recommendedName>
</protein>
<dbReference type="Gene3D" id="2.60.40.1080">
    <property type="match status" value="2"/>
</dbReference>
<organism evidence="1">
    <name type="scientific">marine metagenome</name>
    <dbReference type="NCBI Taxonomy" id="408172"/>
    <lineage>
        <taxon>unclassified sequences</taxon>
        <taxon>metagenomes</taxon>
        <taxon>ecological metagenomes</taxon>
    </lineage>
</organism>
<name>A0A383B6C8_9ZZZZ</name>
<evidence type="ECO:0000313" key="1">
    <source>
        <dbReference type="EMBL" id="SVE15309.1"/>
    </source>
</evidence>
<evidence type="ECO:0008006" key="2">
    <source>
        <dbReference type="Google" id="ProtNLM"/>
    </source>
</evidence>
<dbReference type="SUPFAM" id="SSF49373">
    <property type="entry name" value="Invasin/intimin cell-adhesion fragments"/>
    <property type="match status" value="2"/>
</dbReference>